<accession>A0A167E1J6</accession>
<dbReference type="OrthoDB" id="7366205at2"/>
<name>A0A167E1J6_9GAMM</name>
<gene>
    <name evidence="2" type="ORF">N476_17920</name>
</gene>
<evidence type="ECO:0000256" key="1">
    <source>
        <dbReference type="SAM" id="Phobius"/>
    </source>
</evidence>
<dbReference type="RefSeq" id="WP_063362292.1">
    <property type="nucleotide sequence ID" value="NZ_AUXZ01000079.1"/>
</dbReference>
<keyword evidence="1" id="KW-1133">Transmembrane helix</keyword>
<keyword evidence="1" id="KW-0472">Membrane</keyword>
<evidence type="ECO:0000313" key="3">
    <source>
        <dbReference type="Proteomes" id="UP000076503"/>
    </source>
</evidence>
<dbReference type="Gene3D" id="2.160.20.80">
    <property type="entry name" value="E3 ubiquitin-protein ligase SopA"/>
    <property type="match status" value="2"/>
</dbReference>
<feature type="transmembrane region" description="Helical" evidence="1">
    <location>
        <begin position="525"/>
        <end position="547"/>
    </location>
</feature>
<dbReference type="Proteomes" id="UP000076503">
    <property type="component" value="Unassembled WGS sequence"/>
</dbReference>
<evidence type="ECO:0008006" key="4">
    <source>
        <dbReference type="Google" id="ProtNLM"/>
    </source>
</evidence>
<organism evidence="2 3">
    <name type="scientific">Pseudoalteromonas luteoviolacea H33</name>
    <dbReference type="NCBI Taxonomy" id="1365251"/>
    <lineage>
        <taxon>Bacteria</taxon>
        <taxon>Pseudomonadati</taxon>
        <taxon>Pseudomonadota</taxon>
        <taxon>Gammaproteobacteria</taxon>
        <taxon>Alteromonadales</taxon>
        <taxon>Pseudoalteromonadaceae</taxon>
        <taxon>Pseudoalteromonas</taxon>
    </lineage>
</organism>
<feature type="transmembrane region" description="Helical" evidence="1">
    <location>
        <begin position="457"/>
        <end position="478"/>
    </location>
</feature>
<dbReference type="InterPro" id="IPR001646">
    <property type="entry name" value="5peptide_repeat"/>
</dbReference>
<proteinExistence type="predicted"/>
<reference evidence="2 3" key="1">
    <citation type="submission" date="2013-07" db="EMBL/GenBank/DDBJ databases">
        <title>Comparative Genomic and Metabolomic Analysis of Twelve Strains of Pseudoalteromonas luteoviolacea.</title>
        <authorList>
            <person name="Vynne N.G."/>
            <person name="Mansson M."/>
            <person name="Gram L."/>
        </authorList>
    </citation>
    <scope>NUCLEOTIDE SEQUENCE [LARGE SCALE GENOMIC DNA]</scope>
    <source>
        <strain evidence="2 3">H33</strain>
    </source>
</reference>
<feature type="transmembrane region" description="Helical" evidence="1">
    <location>
        <begin position="485"/>
        <end position="505"/>
    </location>
</feature>
<sequence>MEKAFEIEGIISQETEQDEQIILEGDEAILLWLEGKDAWNKWMEENPKAEVSFEGVEFSYKALKEHFPDNENITSLIDYSFFGREYFSFEGYRFNGCTSFRKATFSGEARFDEAVFSGSADFKNTIFRGEASFTTANFHDKADFAEANFSYTYFNSATFSVEAQFYNATFDGMACFHGAIFSGEAGFFKAKFSHETDFNKATFSREADFCRVTFSKNANFRNTAFSIDADFGEAIFAHEVYFNSAAFSGAAHFYSAQFRSLANFYDATFVDVNFHKTTLSGEACFVNAVFSGVPVFSEAVFSRNVDISGASFGDVVEFNGAVFESSLTFIPDEAENITSLDFKGSVFEKQLIMSGNFGCVPDLRQTKANLHVDMSQLGVHLRRTKNELGALREKAIDPDDAERLCRLKEIAESNKSQKRALAFHADEQRASRWGILNPWQSILDSLYSLTSNYGQSVLRPFVFLMMSIFVFSHITLSYADSKQDAQFKTALVISVATVTPFMAISKDARNNSIKKIFSDEIPESYYIYGYLHSFFSFIFIFLIGLGLRNRFRI</sequence>
<dbReference type="AlphaFoldDB" id="A0A167E1J6"/>
<evidence type="ECO:0000313" key="2">
    <source>
        <dbReference type="EMBL" id="KZN49883.1"/>
    </source>
</evidence>
<keyword evidence="1" id="KW-0812">Transmembrane</keyword>
<dbReference type="EMBL" id="AUXZ01000079">
    <property type="protein sequence ID" value="KZN49883.1"/>
    <property type="molecule type" value="Genomic_DNA"/>
</dbReference>
<dbReference type="PATRIC" id="fig|1365251.3.peg.2886"/>
<dbReference type="Pfam" id="PF13576">
    <property type="entry name" value="Pentapeptide_3"/>
    <property type="match status" value="3"/>
</dbReference>
<comment type="caution">
    <text evidence="2">The sequence shown here is derived from an EMBL/GenBank/DDBJ whole genome shotgun (WGS) entry which is preliminary data.</text>
</comment>
<protein>
    <recommendedName>
        <fullName evidence="4">Pentapeptide repeat-containing protein</fullName>
    </recommendedName>
</protein>